<protein>
    <recommendedName>
        <fullName evidence="3">SnoaL-like domain-containing protein</fullName>
    </recommendedName>
</protein>
<organism evidence="1 2">
    <name type="scientific">Phytohabitans aurantiacus</name>
    <dbReference type="NCBI Taxonomy" id="3016789"/>
    <lineage>
        <taxon>Bacteria</taxon>
        <taxon>Bacillati</taxon>
        <taxon>Actinomycetota</taxon>
        <taxon>Actinomycetes</taxon>
        <taxon>Micromonosporales</taxon>
        <taxon>Micromonosporaceae</taxon>
    </lineage>
</organism>
<dbReference type="EMBL" id="BSDI01000033">
    <property type="protein sequence ID" value="GLI00602.1"/>
    <property type="molecule type" value="Genomic_DNA"/>
</dbReference>
<sequence>MFAGRETGSYTTGDGTTVPLEIRTSRYFRYENGRWRQYHHHGSIDDPDALRDYQRAIRGN</sequence>
<evidence type="ECO:0000313" key="2">
    <source>
        <dbReference type="Proteomes" id="UP001144280"/>
    </source>
</evidence>
<reference evidence="1" key="1">
    <citation type="submission" date="2022-12" db="EMBL/GenBank/DDBJ databases">
        <title>New Phytohabitans aurantiacus sp. RD004123 nov., an actinomycete isolated from soil.</title>
        <authorList>
            <person name="Triningsih D.W."/>
            <person name="Harunari E."/>
            <person name="Igarashi Y."/>
        </authorList>
    </citation>
    <scope>NUCLEOTIDE SEQUENCE</scope>
    <source>
        <strain evidence="1">RD004123</strain>
    </source>
</reference>
<dbReference type="InterPro" id="IPR032710">
    <property type="entry name" value="NTF2-like_dom_sf"/>
</dbReference>
<comment type="caution">
    <text evidence="1">The sequence shown here is derived from an EMBL/GenBank/DDBJ whole genome shotgun (WGS) entry which is preliminary data.</text>
</comment>
<dbReference type="Gene3D" id="3.10.450.50">
    <property type="match status" value="1"/>
</dbReference>
<dbReference type="SUPFAM" id="SSF54427">
    <property type="entry name" value="NTF2-like"/>
    <property type="match status" value="1"/>
</dbReference>
<proteinExistence type="predicted"/>
<gene>
    <name evidence="1" type="ORF">Pa4123_58780</name>
</gene>
<name>A0ABQ5R1B2_9ACTN</name>
<accession>A0ABQ5R1B2</accession>
<evidence type="ECO:0000313" key="1">
    <source>
        <dbReference type="EMBL" id="GLI00602.1"/>
    </source>
</evidence>
<evidence type="ECO:0008006" key="3">
    <source>
        <dbReference type="Google" id="ProtNLM"/>
    </source>
</evidence>
<keyword evidence="2" id="KW-1185">Reference proteome</keyword>
<dbReference type="Proteomes" id="UP001144280">
    <property type="component" value="Unassembled WGS sequence"/>
</dbReference>